<name>A0ABR0QVE8_GOSAR</name>
<feature type="region of interest" description="Disordered" evidence="1">
    <location>
        <begin position="1"/>
        <end position="35"/>
    </location>
</feature>
<keyword evidence="3" id="KW-1185">Reference proteome</keyword>
<accession>A0ABR0QVE8</accession>
<organism evidence="2 3">
    <name type="scientific">Gossypium arboreum</name>
    <name type="common">Tree cotton</name>
    <name type="synonym">Gossypium nanking</name>
    <dbReference type="NCBI Taxonomy" id="29729"/>
    <lineage>
        <taxon>Eukaryota</taxon>
        <taxon>Viridiplantae</taxon>
        <taxon>Streptophyta</taxon>
        <taxon>Embryophyta</taxon>
        <taxon>Tracheophyta</taxon>
        <taxon>Spermatophyta</taxon>
        <taxon>Magnoliopsida</taxon>
        <taxon>eudicotyledons</taxon>
        <taxon>Gunneridae</taxon>
        <taxon>Pentapetalae</taxon>
        <taxon>rosids</taxon>
        <taxon>malvids</taxon>
        <taxon>Malvales</taxon>
        <taxon>Malvaceae</taxon>
        <taxon>Malvoideae</taxon>
        <taxon>Gossypium</taxon>
    </lineage>
</organism>
<sequence length="161" mass="18159">MAGTSDPNLDDIPEDIDNEGPVEGENANPHSVGNTGPGIVIRNNLRFFMTNVDPDAAFAYEVLEYTNIVPAHLLDDEFGDEELFVSVLIADMQARFKYKVSYRKAWWAKKMAMRELYGDWDVSYNELQGWIAGMQEYVLGTVTDLQTLPYKDSDGKIQLGK</sequence>
<evidence type="ECO:0000313" key="3">
    <source>
        <dbReference type="Proteomes" id="UP001358586"/>
    </source>
</evidence>
<evidence type="ECO:0000256" key="1">
    <source>
        <dbReference type="SAM" id="MobiDB-lite"/>
    </source>
</evidence>
<evidence type="ECO:0000313" key="2">
    <source>
        <dbReference type="EMBL" id="KAK5842946.1"/>
    </source>
</evidence>
<comment type="caution">
    <text evidence="2">The sequence shown here is derived from an EMBL/GenBank/DDBJ whole genome shotgun (WGS) entry which is preliminary data.</text>
</comment>
<dbReference type="Proteomes" id="UP001358586">
    <property type="component" value="Chromosome 2"/>
</dbReference>
<gene>
    <name evidence="2" type="ORF">PVK06_005369</name>
</gene>
<protein>
    <submittedName>
        <fullName evidence="2">Uncharacterized protein</fullName>
    </submittedName>
</protein>
<reference evidence="2 3" key="1">
    <citation type="submission" date="2023-03" db="EMBL/GenBank/DDBJ databases">
        <title>WGS of Gossypium arboreum.</title>
        <authorList>
            <person name="Yu D."/>
        </authorList>
    </citation>
    <scope>NUCLEOTIDE SEQUENCE [LARGE SCALE GENOMIC DNA]</scope>
    <source>
        <tissue evidence="2">Leaf</tissue>
    </source>
</reference>
<feature type="compositionally biased region" description="Acidic residues" evidence="1">
    <location>
        <begin position="8"/>
        <end position="22"/>
    </location>
</feature>
<dbReference type="EMBL" id="JARKNE010000002">
    <property type="protein sequence ID" value="KAK5842946.1"/>
    <property type="molecule type" value="Genomic_DNA"/>
</dbReference>
<proteinExistence type="predicted"/>